<dbReference type="GO" id="GO:0006707">
    <property type="term" value="P:cholesterol catabolic process"/>
    <property type="evidence" value="ECO:0007669"/>
    <property type="project" value="TreeGrafter"/>
</dbReference>
<dbReference type="PRINTS" id="PR00385">
    <property type="entry name" value="P450"/>
</dbReference>
<dbReference type="AlphaFoldDB" id="A0A1S1PW20"/>
<dbReference type="EMBL" id="MAXA01000230">
    <property type="protein sequence ID" value="OHV25451.1"/>
    <property type="molecule type" value="Genomic_DNA"/>
</dbReference>
<comment type="similarity">
    <text evidence="1 7">Belongs to the cytochrome P450 family.</text>
</comment>
<dbReference type="Proteomes" id="UP000179769">
    <property type="component" value="Unassembled WGS sequence"/>
</dbReference>
<dbReference type="InterPro" id="IPR001128">
    <property type="entry name" value="Cyt_P450"/>
</dbReference>
<dbReference type="InterPro" id="IPR017972">
    <property type="entry name" value="Cyt_P450_CS"/>
</dbReference>
<dbReference type="PANTHER" id="PTHR46696:SF4">
    <property type="entry name" value="BIOTIN BIOSYNTHESIS CYTOCHROME P450"/>
    <property type="match status" value="1"/>
</dbReference>
<name>A0A1S1PW20_9ACTN</name>
<keyword evidence="4 7" id="KW-0560">Oxidoreductase</keyword>
<dbReference type="GO" id="GO:0020037">
    <property type="term" value="F:heme binding"/>
    <property type="evidence" value="ECO:0007669"/>
    <property type="project" value="InterPro"/>
</dbReference>
<dbReference type="Gene3D" id="1.10.630.10">
    <property type="entry name" value="Cytochrome P450"/>
    <property type="match status" value="1"/>
</dbReference>
<keyword evidence="2 7" id="KW-0349">Heme</keyword>
<evidence type="ECO:0000256" key="6">
    <source>
        <dbReference type="ARBA" id="ARBA00023033"/>
    </source>
</evidence>
<reference evidence="9" key="1">
    <citation type="submission" date="2016-07" db="EMBL/GenBank/DDBJ databases">
        <title>Frankia sp. NRRL B-16219 Genome sequencing.</title>
        <authorList>
            <person name="Ghodhbane-Gtari F."/>
            <person name="Swanson E."/>
            <person name="Gueddou A."/>
            <person name="Louati M."/>
            <person name="Nouioui I."/>
            <person name="Hezbri K."/>
            <person name="Abebe-Akele F."/>
            <person name="Simpson S."/>
            <person name="Morris K."/>
            <person name="Thomas K."/>
            <person name="Gtari M."/>
            <person name="Tisa L.S."/>
        </authorList>
    </citation>
    <scope>NUCLEOTIDE SEQUENCE [LARGE SCALE GENOMIC DNA]</scope>
    <source>
        <strain evidence="9">NRRL B-16219</strain>
    </source>
</reference>
<dbReference type="RefSeq" id="WP_071065315.1">
    <property type="nucleotide sequence ID" value="NZ_MAXA01000230.1"/>
</dbReference>
<dbReference type="GO" id="GO:0005506">
    <property type="term" value="F:iron ion binding"/>
    <property type="evidence" value="ECO:0007669"/>
    <property type="project" value="InterPro"/>
</dbReference>
<keyword evidence="9" id="KW-1185">Reference proteome</keyword>
<dbReference type="InterPro" id="IPR036396">
    <property type="entry name" value="Cyt_P450_sf"/>
</dbReference>
<accession>A0A1S1PW20</accession>
<evidence type="ECO:0000256" key="2">
    <source>
        <dbReference type="ARBA" id="ARBA00022617"/>
    </source>
</evidence>
<evidence type="ECO:0000256" key="5">
    <source>
        <dbReference type="ARBA" id="ARBA00023004"/>
    </source>
</evidence>
<evidence type="ECO:0000256" key="1">
    <source>
        <dbReference type="ARBA" id="ARBA00010617"/>
    </source>
</evidence>
<dbReference type="PRINTS" id="PR00359">
    <property type="entry name" value="BP450"/>
</dbReference>
<protein>
    <submittedName>
        <fullName evidence="8">Cytochrome</fullName>
    </submittedName>
</protein>
<dbReference type="PROSITE" id="PS00086">
    <property type="entry name" value="CYTOCHROME_P450"/>
    <property type="match status" value="1"/>
</dbReference>
<dbReference type="GO" id="GO:0008395">
    <property type="term" value="F:steroid hydroxylase activity"/>
    <property type="evidence" value="ECO:0007669"/>
    <property type="project" value="TreeGrafter"/>
</dbReference>
<proteinExistence type="inferred from homology"/>
<gene>
    <name evidence="8" type="ORF">BBK14_22270</name>
</gene>
<sequence length="405" mass="44939">MDLDEAGSVFTDPTAYADEKRWHTATALLRRHSPVHRVETDGVAPFWAVTRHEDVMTISRDSERWHNAPRTAVSQDPAAPAPPIRSLVQMDAPDHPVYRHISADWFKPAGIRRLSDRIAQLAKRYVDHMADLGGECDFVTDIAAHYPLYVILSLLGLPEQDFPRMLTLTQELFGSDDVDLARNPSDTAALDTLLDFFQYFQTVIADRRATPTDDLGSVIANATIGGEPIGELEAVGYYVLIATAGHDTTSAAISGGLHALLEHPDQWRRLTDDPDLVPTAVDEMIRWVSPVKHFMRTATENTTLRGIPITAGESVLLSYPSANRDEDVFTDPNAFDVGRTPNKHVGFGFGAHYCLGTHLARLEARALYTELVPRLHEIELAGTPEYMQTLFVGGPKHLPIRYTIT</sequence>
<dbReference type="PANTHER" id="PTHR46696">
    <property type="entry name" value="P450, PUTATIVE (EUROFUNG)-RELATED"/>
    <property type="match status" value="1"/>
</dbReference>
<dbReference type="Pfam" id="PF00067">
    <property type="entry name" value="p450"/>
    <property type="match status" value="1"/>
</dbReference>
<keyword evidence="5 7" id="KW-0408">Iron</keyword>
<comment type="caution">
    <text evidence="8">The sequence shown here is derived from an EMBL/GenBank/DDBJ whole genome shotgun (WGS) entry which is preliminary data.</text>
</comment>
<evidence type="ECO:0000313" key="8">
    <source>
        <dbReference type="EMBL" id="OHV25451.1"/>
    </source>
</evidence>
<organism evidence="8 9">
    <name type="scientific">Parafrankia soli</name>
    <dbReference type="NCBI Taxonomy" id="2599596"/>
    <lineage>
        <taxon>Bacteria</taxon>
        <taxon>Bacillati</taxon>
        <taxon>Actinomycetota</taxon>
        <taxon>Actinomycetes</taxon>
        <taxon>Frankiales</taxon>
        <taxon>Frankiaceae</taxon>
        <taxon>Parafrankia</taxon>
    </lineage>
</organism>
<evidence type="ECO:0000313" key="9">
    <source>
        <dbReference type="Proteomes" id="UP000179769"/>
    </source>
</evidence>
<dbReference type="InterPro" id="IPR002397">
    <property type="entry name" value="Cyt_P450_B"/>
</dbReference>
<keyword evidence="3 7" id="KW-0479">Metal-binding</keyword>
<dbReference type="OrthoDB" id="3203662at2"/>
<evidence type="ECO:0000256" key="7">
    <source>
        <dbReference type="RuleBase" id="RU000461"/>
    </source>
</evidence>
<dbReference type="CDD" id="cd11033">
    <property type="entry name" value="CYP142-like"/>
    <property type="match status" value="1"/>
</dbReference>
<evidence type="ECO:0000256" key="4">
    <source>
        <dbReference type="ARBA" id="ARBA00023002"/>
    </source>
</evidence>
<dbReference type="SUPFAM" id="SSF48264">
    <property type="entry name" value="Cytochrome P450"/>
    <property type="match status" value="1"/>
</dbReference>
<dbReference type="GO" id="GO:0036199">
    <property type="term" value="F:cholest-4-en-3-one 26-monooxygenase activity"/>
    <property type="evidence" value="ECO:0007669"/>
    <property type="project" value="TreeGrafter"/>
</dbReference>
<dbReference type="FunFam" id="1.10.630.10:FF:000018">
    <property type="entry name" value="Cytochrome P450 monooxygenase"/>
    <property type="match status" value="1"/>
</dbReference>
<keyword evidence="6 7" id="KW-0503">Monooxygenase</keyword>
<evidence type="ECO:0000256" key="3">
    <source>
        <dbReference type="ARBA" id="ARBA00022723"/>
    </source>
</evidence>